<proteinExistence type="predicted"/>
<organism evidence="1 2">
    <name type="scientific">Geoanaerobacter pelophilus</name>
    <dbReference type="NCBI Taxonomy" id="60036"/>
    <lineage>
        <taxon>Bacteria</taxon>
        <taxon>Pseudomonadati</taxon>
        <taxon>Thermodesulfobacteriota</taxon>
        <taxon>Desulfuromonadia</taxon>
        <taxon>Geobacterales</taxon>
        <taxon>Geobacteraceae</taxon>
        <taxon>Geoanaerobacter</taxon>
    </lineage>
</organism>
<name>A0ABQ0MMP5_9BACT</name>
<comment type="caution">
    <text evidence="1">The sequence shown here is derived from an EMBL/GenBank/DDBJ whole genome shotgun (WGS) entry which is preliminary data.</text>
</comment>
<protein>
    <submittedName>
        <fullName evidence="1">Uncharacterized protein</fullName>
    </submittedName>
</protein>
<sequence>MSYSHRRQKTCHCHCRMLSHDPLLRISGRRPCDCFWS</sequence>
<accession>A0ABQ0MMP5</accession>
<gene>
    <name evidence="1" type="ORF">GPEL0_01r4650</name>
</gene>
<dbReference type="Proteomes" id="UP000194153">
    <property type="component" value="Unassembled WGS sequence"/>
</dbReference>
<evidence type="ECO:0000313" key="2">
    <source>
        <dbReference type="Proteomes" id="UP000194153"/>
    </source>
</evidence>
<dbReference type="EMBL" id="BDQG01000001">
    <property type="protein sequence ID" value="GAW68345.1"/>
    <property type="molecule type" value="Genomic_DNA"/>
</dbReference>
<evidence type="ECO:0000313" key="1">
    <source>
        <dbReference type="EMBL" id="GAW68345.1"/>
    </source>
</evidence>
<reference evidence="2" key="1">
    <citation type="submission" date="2017-05" db="EMBL/GenBank/DDBJ databases">
        <title>Draft genome sequence of Geobacter pelophilus, a iron(III)-reducing bacteria.</title>
        <authorList>
            <person name="Aoyagi T."/>
            <person name="Koike H."/>
            <person name="Morita T."/>
            <person name="Sato Y."/>
            <person name="Habe H."/>
            <person name="Hori T."/>
        </authorList>
    </citation>
    <scope>NUCLEOTIDE SEQUENCE [LARGE SCALE GENOMIC DNA]</scope>
    <source>
        <strain evidence="2">Drf2</strain>
    </source>
</reference>
<keyword evidence="2" id="KW-1185">Reference proteome</keyword>